<feature type="domain" description="RING-type" evidence="4">
    <location>
        <begin position="319"/>
        <end position="358"/>
    </location>
</feature>
<feature type="compositionally biased region" description="Pro residues" evidence="3">
    <location>
        <begin position="382"/>
        <end position="394"/>
    </location>
</feature>
<dbReference type="SMART" id="SM00184">
    <property type="entry name" value="RING"/>
    <property type="match status" value="1"/>
</dbReference>
<evidence type="ECO:0000256" key="2">
    <source>
        <dbReference type="PROSITE-ProRule" id="PRU00175"/>
    </source>
</evidence>
<feature type="compositionally biased region" description="Low complexity" evidence="3">
    <location>
        <begin position="145"/>
        <end position="155"/>
    </location>
</feature>
<name>A0ABQ8UBK3_9EUKA</name>
<dbReference type="InterPro" id="IPR013083">
    <property type="entry name" value="Znf_RING/FYVE/PHD"/>
</dbReference>
<evidence type="ECO:0000256" key="3">
    <source>
        <dbReference type="SAM" id="MobiDB-lite"/>
    </source>
</evidence>
<dbReference type="PANTHER" id="PTHR22996:SF0">
    <property type="entry name" value="RE60872P-RELATED"/>
    <property type="match status" value="1"/>
</dbReference>
<evidence type="ECO:0000259" key="4">
    <source>
        <dbReference type="PROSITE" id="PS50089"/>
    </source>
</evidence>
<protein>
    <submittedName>
        <fullName evidence="5">Zinc finger protein</fullName>
    </submittedName>
</protein>
<dbReference type="PROSITE" id="PS50089">
    <property type="entry name" value="ZF_RING_2"/>
    <property type="match status" value="1"/>
</dbReference>
<keyword evidence="2" id="KW-0479">Metal-binding</keyword>
<feature type="region of interest" description="Disordered" evidence="3">
    <location>
        <begin position="373"/>
        <end position="419"/>
    </location>
</feature>
<feature type="region of interest" description="Disordered" evidence="3">
    <location>
        <begin position="123"/>
        <end position="160"/>
    </location>
</feature>
<reference evidence="5" key="1">
    <citation type="journal article" date="2022" name="bioRxiv">
        <title>Genomics of Preaxostyla Flagellates Illuminates Evolutionary Transitions and the Path Towards Mitochondrial Loss.</title>
        <authorList>
            <person name="Novak L.V.F."/>
            <person name="Treitli S.C."/>
            <person name="Pyrih J."/>
            <person name="Halakuc P."/>
            <person name="Pipaliya S.V."/>
            <person name="Vacek V."/>
            <person name="Brzon O."/>
            <person name="Soukal P."/>
            <person name="Eme L."/>
            <person name="Dacks J.B."/>
            <person name="Karnkowska A."/>
            <person name="Elias M."/>
            <person name="Hampl V."/>
        </authorList>
    </citation>
    <scope>NUCLEOTIDE SEQUENCE</scope>
    <source>
        <strain evidence="5">RCP-MX</strain>
    </source>
</reference>
<dbReference type="Pfam" id="PF13920">
    <property type="entry name" value="zf-C3HC4_3"/>
    <property type="match status" value="1"/>
</dbReference>
<comment type="caution">
    <text evidence="5">The sequence shown here is derived from an EMBL/GenBank/DDBJ whole genome shotgun (WGS) entry which is preliminary data.</text>
</comment>
<evidence type="ECO:0000256" key="1">
    <source>
        <dbReference type="ARBA" id="ARBA00025721"/>
    </source>
</evidence>
<dbReference type="InterPro" id="IPR001841">
    <property type="entry name" value="Znf_RING"/>
</dbReference>
<keyword evidence="2" id="KW-0862">Zinc</keyword>
<keyword evidence="6" id="KW-1185">Reference proteome</keyword>
<sequence length="419" mass="44781">MGAFVSRRPPTVPLLNQISSVSTANELEHILFMGAQGLLTPEDFARILRAHGGGGSSRPPGAPVPKIYRYTSTIKNDVNLRKQSMSLIPVGPPHSRQFGISFTFDTRIPVVVSVFFVAEEPKTIRPPSTRPPPPVSTSSDAGAVPTATTTSSSSSPPTPYEPIYKARFTPVVFDRPGLGLVYRSAPTESFEASQYTDTELFSHYTDPIGPLGPTASPTPESPSPTVVQFSPDATPCSTFPILVHIRARDTHPSDHISSQTTYAVFGRGDSGDQFSVRVVKQKIQVGGINYELKDIYGVDRAAESTSAAADPSQQQSGDCVVCLSAPRDTTILPCRHMCLCHDCAGELAQRSDKCPICRAFISDFVELQLSSEKPGPTTALLPLPPPPPPLPPGIPTSTATQVQAPFPPPPPSDPFTTAL</sequence>
<dbReference type="Gene3D" id="3.30.40.10">
    <property type="entry name" value="Zinc/RING finger domain, C3HC4 (zinc finger)"/>
    <property type="match status" value="1"/>
</dbReference>
<dbReference type="EMBL" id="JAPMOS010000063">
    <property type="protein sequence ID" value="KAJ4456673.1"/>
    <property type="molecule type" value="Genomic_DNA"/>
</dbReference>
<dbReference type="Proteomes" id="UP001141327">
    <property type="component" value="Unassembled WGS sequence"/>
</dbReference>
<evidence type="ECO:0000313" key="5">
    <source>
        <dbReference type="EMBL" id="KAJ4456673.1"/>
    </source>
</evidence>
<proteinExistence type="inferred from homology"/>
<gene>
    <name evidence="5" type="ORF">PAPYR_7974</name>
</gene>
<dbReference type="InterPro" id="IPR045195">
    <property type="entry name" value="LOG2-like_mRING_C3HC5"/>
</dbReference>
<dbReference type="PANTHER" id="PTHR22996">
    <property type="entry name" value="MAHOGUNIN"/>
    <property type="match status" value="1"/>
</dbReference>
<accession>A0ABQ8UBK3</accession>
<comment type="similarity">
    <text evidence="1">Belongs to the RING-type zinc finger family. LOG2 subfamily.</text>
</comment>
<keyword evidence="2" id="KW-0863">Zinc-finger</keyword>
<evidence type="ECO:0000313" key="6">
    <source>
        <dbReference type="Proteomes" id="UP001141327"/>
    </source>
</evidence>
<dbReference type="SUPFAM" id="SSF57850">
    <property type="entry name" value="RING/U-box"/>
    <property type="match status" value="1"/>
</dbReference>
<organism evidence="5 6">
    <name type="scientific">Paratrimastix pyriformis</name>
    <dbReference type="NCBI Taxonomy" id="342808"/>
    <lineage>
        <taxon>Eukaryota</taxon>
        <taxon>Metamonada</taxon>
        <taxon>Preaxostyla</taxon>
        <taxon>Paratrimastigidae</taxon>
        <taxon>Paratrimastix</taxon>
    </lineage>
</organism>
<dbReference type="CDD" id="cd16789">
    <property type="entry name" value="mRING-HC-C3HC5_MGRN1-like"/>
    <property type="match status" value="1"/>
</dbReference>
<dbReference type="InterPro" id="IPR045194">
    <property type="entry name" value="MGRN1/RNF157-like"/>
</dbReference>